<dbReference type="InterPro" id="IPR020056">
    <property type="entry name" value="Rbsml_bL25/Gln-tRNA_synth_N"/>
</dbReference>
<organism evidence="8 9">
    <name type="scientific">Caloramator proteoclasticus DSM 10124</name>
    <dbReference type="NCBI Taxonomy" id="1121262"/>
    <lineage>
        <taxon>Bacteria</taxon>
        <taxon>Bacillati</taxon>
        <taxon>Bacillota</taxon>
        <taxon>Clostridia</taxon>
        <taxon>Eubacteriales</taxon>
        <taxon>Clostridiaceae</taxon>
        <taxon>Caloramator</taxon>
    </lineage>
</organism>
<dbReference type="AlphaFoldDB" id="A0A1M4WMA1"/>
<dbReference type="NCBIfam" id="TIGR00731">
    <property type="entry name" value="bL25_bact_ctc"/>
    <property type="match status" value="1"/>
</dbReference>
<dbReference type="GO" id="GO:0022625">
    <property type="term" value="C:cytosolic large ribosomal subunit"/>
    <property type="evidence" value="ECO:0007669"/>
    <property type="project" value="TreeGrafter"/>
</dbReference>
<dbReference type="PANTHER" id="PTHR33284">
    <property type="entry name" value="RIBOSOMAL PROTEIN L25/GLN-TRNA SYNTHETASE, ANTI-CODON-BINDING DOMAIN-CONTAINING PROTEIN"/>
    <property type="match status" value="1"/>
</dbReference>
<evidence type="ECO:0000256" key="1">
    <source>
        <dbReference type="ARBA" id="ARBA00022730"/>
    </source>
</evidence>
<dbReference type="InterPro" id="IPR011035">
    <property type="entry name" value="Ribosomal_bL25/Gln-tRNA_synth"/>
</dbReference>
<keyword evidence="4 5" id="KW-0687">Ribonucleoprotein</keyword>
<evidence type="ECO:0000313" key="9">
    <source>
        <dbReference type="Proteomes" id="UP000184423"/>
    </source>
</evidence>
<evidence type="ECO:0000256" key="5">
    <source>
        <dbReference type="HAMAP-Rule" id="MF_01334"/>
    </source>
</evidence>
<evidence type="ECO:0000259" key="7">
    <source>
        <dbReference type="Pfam" id="PF14693"/>
    </source>
</evidence>
<gene>
    <name evidence="5" type="primary">rplY</name>
    <name evidence="5" type="synonym">ctc</name>
    <name evidence="8" type="ORF">SAMN02746091_01194</name>
</gene>
<dbReference type="Pfam" id="PF01386">
    <property type="entry name" value="Ribosomal_L25p"/>
    <property type="match status" value="1"/>
</dbReference>
<dbReference type="HAMAP" id="MF_01334">
    <property type="entry name" value="Ribosomal_bL25_CTC"/>
    <property type="match status" value="1"/>
</dbReference>
<dbReference type="GO" id="GO:0006412">
    <property type="term" value="P:translation"/>
    <property type="evidence" value="ECO:0007669"/>
    <property type="project" value="UniProtKB-UniRule"/>
</dbReference>
<evidence type="ECO:0000259" key="6">
    <source>
        <dbReference type="Pfam" id="PF01386"/>
    </source>
</evidence>
<keyword evidence="9" id="KW-1185">Reference proteome</keyword>
<comment type="similarity">
    <text evidence="5">Belongs to the bacterial ribosomal protein bL25 family. CTC subfamily.</text>
</comment>
<dbReference type="NCBIfam" id="NF004612">
    <property type="entry name" value="PRK05943.1"/>
    <property type="match status" value="1"/>
</dbReference>
<dbReference type="SUPFAM" id="SSF50715">
    <property type="entry name" value="Ribosomal protein L25-like"/>
    <property type="match status" value="1"/>
</dbReference>
<dbReference type="PANTHER" id="PTHR33284:SF1">
    <property type="entry name" value="RIBOSOMAL PROTEIN L25_GLN-TRNA SYNTHETASE, ANTI-CODON-BINDING DOMAIN-CONTAINING PROTEIN"/>
    <property type="match status" value="1"/>
</dbReference>
<keyword evidence="1 5" id="KW-0699">rRNA-binding</keyword>
<dbReference type="Gene3D" id="2.40.240.10">
    <property type="entry name" value="Ribosomal Protein L25, Chain P"/>
    <property type="match status" value="1"/>
</dbReference>
<dbReference type="RefSeq" id="WP_073248414.1">
    <property type="nucleotide sequence ID" value="NZ_FQVG01000018.1"/>
</dbReference>
<comment type="subunit">
    <text evidence="5">Part of the 50S ribosomal subunit; part of the 5S rRNA/L5/L18/L25 subcomplex. Contacts the 5S rRNA. Binds to the 5S rRNA independently of L5 and L18.</text>
</comment>
<feature type="domain" description="Large ribosomal subunit protein bL25 beta" evidence="7">
    <location>
        <begin position="97"/>
        <end position="176"/>
    </location>
</feature>
<protein>
    <recommendedName>
        <fullName evidence="5">Large ribosomal subunit protein bL25</fullName>
    </recommendedName>
    <alternativeName>
        <fullName evidence="5">General stress protein CTC</fullName>
    </alternativeName>
</protein>
<dbReference type="InterPro" id="IPR020930">
    <property type="entry name" value="Ribosomal_uL5_bac-type"/>
</dbReference>
<evidence type="ECO:0000256" key="3">
    <source>
        <dbReference type="ARBA" id="ARBA00022980"/>
    </source>
</evidence>
<dbReference type="InterPro" id="IPR001021">
    <property type="entry name" value="Ribosomal_bL25_long"/>
</dbReference>
<dbReference type="Proteomes" id="UP000184423">
    <property type="component" value="Unassembled WGS sequence"/>
</dbReference>
<name>A0A1M4WMA1_9CLOT</name>
<dbReference type="CDD" id="cd00495">
    <property type="entry name" value="Ribosomal_L25_TL5_CTC"/>
    <property type="match status" value="1"/>
</dbReference>
<dbReference type="Gene3D" id="2.170.120.20">
    <property type="entry name" value="Ribosomal protein L25, beta domain"/>
    <property type="match status" value="1"/>
</dbReference>
<proteinExistence type="inferred from homology"/>
<evidence type="ECO:0000256" key="2">
    <source>
        <dbReference type="ARBA" id="ARBA00022884"/>
    </source>
</evidence>
<keyword evidence="2 5" id="KW-0694">RNA-binding</keyword>
<dbReference type="GO" id="GO:0003735">
    <property type="term" value="F:structural constituent of ribosome"/>
    <property type="evidence" value="ECO:0007669"/>
    <property type="project" value="InterPro"/>
</dbReference>
<comment type="function">
    <text evidence="5">This is one of the proteins that binds to the 5S RNA in the ribosome where it forms part of the central protuberance.</text>
</comment>
<evidence type="ECO:0000256" key="4">
    <source>
        <dbReference type="ARBA" id="ARBA00023274"/>
    </source>
</evidence>
<dbReference type="EMBL" id="FQVG01000018">
    <property type="protein sequence ID" value="SHE82366.1"/>
    <property type="molecule type" value="Genomic_DNA"/>
</dbReference>
<dbReference type="GO" id="GO:0008097">
    <property type="term" value="F:5S rRNA binding"/>
    <property type="evidence" value="ECO:0007669"/>
    <property type="project" value="InterPro"/>
</dbReference>
<dbReference type="InterPro" id="IPR029751">
    <property type="entry name" value="Ribosomal_L25_dom"/>
</dbReference>
<accession>A0A1M4WMA1</accession>
<keyword evidence="3 5" id="KW-0689">Ribosomal protein</keyword>
<dbReference type="Pfam" id="PF14693">
    <property type="entry name" value="Ribosomal_TL5_C"/>
    <property type="match status" value="1"/>
</dbReference>
<feature type="domain" description="Large ribosomal subunit protein bL25 L25" evidence="6">
    <location>
        <begin position="3"/>
        <end position="89"/>
    </location>
</feature>
<dbReference type="InterPro" id="IPR020057">
    <property type="entry name" value="Ribosomal_bL25_b-dom"/>
</dbReference>
<evidence type="ECO:0000313" key="8">
    <source>
        <dbReference type="EMBL" id="SHE82366.1"/>
    </source>
</evidence>
<sequence>MQIQAKVRQRVSKSENHRLRKSGKLPAVIYGLNRENFNIEIAMEDVFEVLKKDGPHAIVDINVDGKHENAMIKDIQRDPIDGKVLHVDFERVEGNKKVHTKVPINYTGEDYLKSRGLLIQKEISYVEVDAPADRIPKNITIDLSSITGNYKVTLKDVEIAEEIAIDLSENATIAQVYYLKEEKNQDTKEVQSL</sequence>
<reference evidence="9" key="1">
    <citation type="submission" date="2016-11" db="EMBL/GenBank/DDBJ databases">
        <authorList>
            <person name="Varghese N."/>
            <person name="Submissions S."/>
        </authorList>
    </citation>
    <scope>NUCLEOTIDE SEQUENCE [LARGE SCALE GENOMIC DNA]</scope>
    <source>
        <strain evidence="9">DSM 10124</strain>
    </source>
</reference>
<dbReference type="InterPro" id="IPR037121">
    <property type="entry name" value="Ribosomal_bL25_C"/>
</dbReference>